<evidence type="ECO:0000313" key="3">
    <source>
        <dbReference type="EMBL" id="SEQ00934.1"/>
    </source>
</evidence>
<evidence type="ECO:0000256" key="1">
    <source>
        <dbReference type="SAM" id="MobiDB-lite"/>
    </source>
</evidence>
<feature type="region of interest" description="Disordered" evidence="1">
    <location>
        <begin position="31"/>
        <end position="105"/>
    </location>
</feature>
<gene>
    <name evidence="3" type="ORF">SAMN05216481_103257</name>
</gene>
<evidence type="ECO:0000256" key="2">
    <source>
        <dbReference type="SAM" id="SignalP"/>
    </source>
</evidence>
<evidence type="ECO:0000313" key="4">
    <source>
        <dbReference type="Proteomes" id="UP000199055"/>
    </source>
</evidence>
<keyword evidence="2" id="KW-0732">Signal</keyword>
<feature type="region of interest" description="Disordered" evidence="1">
    <location>
        <begin position="202"/>
        <end position="234"/>
    </location>
</feature>
<organism evidence="3 4">
    <name type="scientific">Streptomyces radiopugnans</name>
    <dbReference type="NCBI Taxonomy" id="403935"/>
    <lineage>
        <taxon>Bacteria</taxon>
        <taxon>Bacillati</taxon>
        <taxon>Actinomycetota</taxon>
        <taxon>Actinomycetes</taxon>
        <taxon>Kitasatosporales</taxon>
        <taxon>Streptomycetaceae</taxon>
        <taxon>Streptomyces</taxon>
    </lineage>
</organism>
<feature type="compositionally biased region" description="Low complexity" evidence="1">
    <location>
        <begin position="46"/>
        <end position="61"/>
    </location>
</feature>
<dbReference type="Proteomes" id="UP000199055">
    <property type="component" value="Unassembled WGS sequence"/>
</dbReference>
<feature type="chain" id="PRO_5039726292" evidence="2">
    <location>
        <begin position="24"/>
        <end position="234"/>
    </location>
</feature>
<dbReference type="AlphaFoldDB" id="A0A1H9CIG6"/>
<accession>A0A1H9CIG6</accession>
<feature type="signal peptide" evidence="2">
    <location>
        <begin position="1"/>
        <end position="23"/>
    </location>
</feature>
<feature type="compositionally biased region" description="Gly residues" evidence="1">
    <location>
        <begin position="210"/>
        <end position="226"/>
    </location>
</feature>
<proteinExistence type="predicted"/>
<reference evidence="3 4" key="1">
    <citation type="submission" date="2016-10" db="EMBL/GenBank/DDBJ databases">
        <authorList>
            <person name="de Groot N.N."/>
        </authorList>
    </citation>
    <scope>NUCLEOTIDE SEQUENCE [LARGE SCALE GENOMIC DNA]</scope>
    <source>
        <strain evidence="3 4">CGMCC 4.3519</strain>
    </source>
</reference>
<sequence>MPEPQQRAPDLRVTALAAGIALAAALPLAAATAGPGEPRPDDGRKAVVTATAASAADASGEPRPEPAPGPGTDRSPLPLPHGLLSPRASGADLPETSAVCGPRTVSPQGVRAQTCVLTRDGAVWGRMYHRNTTGEALYGALSLLGPGGHAVTAPCELPADGRAGVCDTPHRRAERTSPPSLPSPEGEPYTAVAEIASPDGEGLLLRTGSETGGAGGAGGTGGGDGARGADPMRK</sequence>
<dbReference type="RefSeq" id="WP_093657268.1">
    <property type="nucleotide sequence ID" value="NZ_FOET01000003.1"/>
</dbReference>
<name>A0A1H9CIG6_9ACTN</name>
<protein>
    <submittedName>
        <fullName evidence="3">Uncharacterized protein</fullName>
    </submittedName>
</protein>
<feature type="region of interest" description="Disordered" evidence="1">
    <location>
        <begin position="169"/>
        <end position="188"/>
    </location>
</feature>
<keyword evidence="4" id="KW-1185">Reference proteome</keyword>
<dbReference type="EMBL" id="FOET01000003">
    <property type="protein sequence ID" value="SEQ00934.1"/>
    <property type="molecule type" value="Genomic_DNA"/>
</dbReference>